<reference evidence="3 4" key="1">
    <citation type="submission" date="2023-07" db="EMBL/GenBank/DDBJ databases">
        <title>Nocardioides sp. nov WY-20 isolated from soil.</title>
        <authorList>
            <person name="Liu B."/>
            <person name="Wan Y."/>
        </authorList>
    </citation>
    <scope>NUCLEOTIDE SEQUENCE [LARGE SCALE GENOMIC DNA]</scope>
    <source>
        <strain evidence="3 4">WY-20</strain>
    </source>
</reference>
<protein>
    <submittedName>
        <fullName evidence="3">Uncharacterized protein</fullName>
    </submittedName>
</protein>
<feature type="transmembrane region" description="Helical" evidence="2">
    <location>
        <begin position="6"/>
        <end position="27"/>
    </location>
</feature>
<dbReference type="Proteomes" id="UP001233314">
    <property type="component" value="Unassembled WGS sequence"/>
</dbReference>
<keyword evidence="2" id="KW-0812">Transmembrane</keyword>
<dbReference type="RefSeq" id="WP_305028708.1">
    <property type="nucleotide sequence ID" value="NZ_JAUQTA010000002.1"/>
</dbReference>
<evidence type="ECO:0000313" key="3">
    <source>
        <dbReference type="EMBL" id="MDO7869310.1"/>
    </source>
</evidence>
<evidence type="ECO:0000256" key="2">
    <source>
        <dbReference type="SAM" id="Phobius"/>
    </source>
</evidence>
<name>A0ABT9B4J0_9ACTN</name>
<accession>A0ABT9B4J0</accession>
<keyword evidence="4" id="KW-1185">Reference proteome</keyword>
<sequence length="58" mass="6541">MGADTIVMLVGLGVAVLIVFAWLVTAWRMRHQPPLQQDDPPRPDRTLFPWSGINGGRW</sequence>
<evidence type="ECO:0000256" key="1">
    <source>
        <dbReference type="SAM" id="MobiDB-lite"/>
    </source>
</evidence>
<evidence type="ECO:0000313" key="4">
    <source>
        <dbReference type="Proteomes" id="UP001233314"/>
    </source>
</evidence>
<gene>
    <name evidence="3" type="ORF">Q5722_13140</name>
</gene>
<comment type="caution">
    <text evidence="3">The sequence shown here is derived from an EMBL/GenBank/DDBJ whole genome shotgun (WGS) entry which is preliminary data.</text>
</comment>
<keyword evidence="2" id="KW-0472">Membrane</keyword>
<feature type="region of interest" description="Disordered" evidence="1">
    <location>
        <begin position="33"/>
        <end position="58"/>
    </location>
</feature>
<proteinExistence type="predicted"/>
<organism evidence="3 4">
    <name type="scientific">Nocardioides jiangxiensis</name>
    <dbReference type="NCBI Taxonomy" id="3064524"/>
    <lineage>
        <taxon>Bacteria</taxon>
        <taxon>Bacillati</taxon>
        <taxon>Actinomycetota</taxon>
        <taxon>Actinomycetes</taxon>
        <taxon>Propionibacteriales</taxon>
        <taxon>Nocardioidaceae</taxon>
        <taxon>Nocardioides</taxon>
    </lineage>
</organism>
<dbReference type="EMBL" id="JAUQTA010000002">
    <property type="protein sequence ID" value="MDO7869310.1"/>
    <property type="molecule type" value="Genomic_DNA"/>
</dbReference>
<keyword evidence="2" id="KW-1133">Transmembrane helix</keyword>